<proteinExistence type="predicted"/>
<dbReference type="Proteomes" id="UP001217476">
    <property type="component" value="Chromosome"/>
</dbReference>
<name>A0AAJ5VU47_9HYPH</name>
<accession>A0AAJ5VU47</accession>
<protein>
    <submittedName>
        <fullName evidence="1">Uncharacterized protein</fullName>
    </submittedName>
</protein>
<reference evidence="1" key="1">
    <citation type="submission" date="2023-03" db="EMBL/GenBank/DDBJ databases">
        <title>Andean soil-derived lignocellulolytic bacterial consortium as a source of novel taxa and putative plastic-active enzymes.</title>
        <authorList>
            <person name="Diaz-Garcia L."/>
            <person name="Chuvochina M."/>
            <person name="Feuerriegel G."/>
            <person name="Bunk B."/>
            <person name="Sproer C."/>
            <person name="Streit W.R."/>
            <person name="Rodriguez L.M."/>
            <person name="Overmann J."/>
            <person name="Jimenez D.J."/>
        </authorList>
    </citation>
    <scope>NUCLEOTIDE SEQUENCE</scope>
    <source>
        <strain evidence="1">MAG 4196</strain>
    </source>
</reference>
<evidence type="ECO:0000313" key="1">
    <source>
        <dbReference type="EMBL" id="WEK04871.1"/>
    </source>
</evidence>
<dbReference type="AlphaFoldDB" id="A0AAJ5VU47"/>
<sequence>MAYIISFERVLEHERLMTRLTDLRTEAKTASKHARADTASPVLVLVAARLLDDIHRLISREPGARALQRIHPGHPPRNEALVTLLHDARLALDLFEWNHRAHDDMHDDDDWITLESIQS</sequence>
<dbReference type="EMBL" id="CP119312">
    <property type="protein sequence ID" value="WEK04871.1"/>
    <property type="molecule type" value="Genomic_DNA"/>
</dbReference>
<organism evidence="1 2">
    <name type="scientific">Candidatus Devosia phytovorans</name>
    <dbReference type="NCBI Taxonomy" id="3121372"/>
    <lineage>
        <taxon>Bacteria</taxon>
        <taxon>Pseudomonadati</taxon>
        <taxon>Pseudomonadota</taxon>
        <taxon>Alphaproteobacteria</taxon>
        <taxon>Hyphomicrobiales</taxon>
        <taxon>Devosiaceae</taxon>
        <taxon>Devosia</taxon>
    </lineage>
</organism>
<gene>
    <name evidence="1" type="ORF">P0Y65_01040</name>
</gene>
<evidence type="ECO:0000313" key="2">
    <source>
        <dbReference type="Proteomes" id="UP001217476"/>
    </source>
</evidence>